<accession>A0ABU6TD38</accession>
<proteinExistence type="predicted"/>
<dbReference type="InterPro" id="IPR042197">
    <property type="entry name" value="Apaf_helical"/>
</dbReference>
<dbReference type="Gene3D" id="1.10.8.430">
    <property type="entry name" value="Helical domain of apoptotic protease-activating factors"/>
    <property type="match status" value="1"/>
</dbReference>
<dbReference type="Gene3D" id="3.40.50.300">
    <property type="entry name" value="P-loop containing nucleotide triphosphate hydrolases"/>
    <property type="match status" value="1"/>
</dbReference>
<dbReference type="Pfam" id="PF00931">
    <property type="entry name" value="NB-ARC"/>
    <property type="match status" value="1"/>
</dbReference>
<evidence type="ECO:0000313" key="12">
    <source>
        <dbReference type="Proteomes" id="UP001341840"/>
    </source>
</evidence>
<dbReference type="Proteomes" id="UP001341840">
    <property type="component" value="Unassembled WGS sequence"/>
</dbReference>
<name>A0ABU6TD38_9FABA</name>
<keyword evidence="4" id="KW-0611">Plant defense</keyword>
<feature type="domain" description="Disease resistance protein winged helix" evidence="9">
    <location>
        <begin position="429"/>
        <end position="496"/>
    </location>
</feature>
<comment type="caution">
    <text evidence="11">The sequence shown here is derived from an EMBL/GenBank/DDBJ whole genome shotgun (WGS) entry which is preliminary data.</text>
</comment>
<dbReference type="PANTHER" id="PTHR36766">
    <property type="entry name" value="PLANT BROAD-SPECTRUM MILDEW RESISTANCE PROTEIN RPW8"/>
    <property type="match status" value="1"/>
</dbReference>
<dbReference type="InterPro" id="IPR002182">
    <property type="entry name" value="NB-ARC"/>
</dbReference>
<evidence type="ECO:0000256" key="5">
    <source>
        <dbReference type="ARBA" id="ARBA00022840"/>
    </source>
</evidence>
<protein>
    <recommendedName>
        <fullName evidence="13">Disease resistance RPP13-like protein 1</fullName>
    </recommendedName>
</protein>
<dbReference type="Gene3D" id="3.80.10.10">
    <property type="entry name" value="Ribonuclease Inhibitor"/>
    <property type="match status" value="2"/>
</dbReference>
<dbReference type="InterPro" id="IPR027417">
    <property type="entry name" value="P-loop_NTPase"/>
</dbReference>
<dbReference type="PANTHER" id="PTHR36766:SF51">
    <property type="entry name" value="DISEASE RESISTANCE RPP13-LIKE PROTEIN 1"/>
    <property type="match status" value="1"/>
</dbReference>
<keyword evidence="6" id="KW-0472">Membrane</keyword>
<dbReference type="InterPro" id="IPR056789">
    <property type="entry name" value="LRR_R13L1-DRL21"/>
</dbReference>
<evidence type="ECO:0000259" key="10">
    <source>
        <dbReference type="Pfam" id="PF25019"/>
    </source>
</evidence>
<keyword evidence="3" id="KW-0547">Nucleotide-binding</keyword>
<dbReference type="SUPFAM" id="SSF52540">
    <property type="entry name" value="P-loop containing nucleoside triphosphate hydrolases"/>
    <property type="match status" value="1"/>
</dbReference>
<dbReference type="Pfam" id="PF18052">
    <property type="entry name" value="Rx_N"/>
    <property type="match status" value="1"/>
</dbReference>
<dbReference type="Gene3D" id="1.10.10.10">
    <property type="entry name" value="Winged helix-like DNA-binding domain superfamily/Winged helix DNA-binding domain"/>
    <property type="match status" value="1"/>
</dbReference>
<keyword evidence="5" id="KW-0067">ATP-binding</keyword>
<evidence type="ECO:0000313" key="11">
    <source>
        <dbReference type="EMBL" id="MED6146642.1"/>
    </source>
</evidence>
<evidence type="ECO:0000259" key="9">
    <source>
        <dbReference type="Pfam" id="PF23559"/>
    </source>
</evidence>
<organism evidence="11 12">
    <name type="scientific">Stylosanthes scabra</name>
    <dbReference type="NCBI Taxonomy" id="79078"/>
    <lineage>
        <taxon>Eukaryota</taxon>
        <taxon>Viridiplantae</taxon>
        <taxon>Streptophyta</taxon>
        <taxon>Embryophyta</taxon>
        <taxon>Tracheophyta</taxon>
        <taxon>Spermatophyta</taxon>
        <taxon>Magnoliopsida</taxon>
        <taxon>eudicotyledons</taxon>
        <taxon>Gunneridae</taxon>
        <taxon>Pentapetalae</taxon>
        <taxon>rosids</taxon>
        <taxon>fabids</taxon>
        <taxon>Fabales</taxon>
        <taxon>Fabaceae</taxon>
        <taxon>Papilionoideae</taxon>
        <taxon>50 kb inversion clade</taxon>
        <taxon>dalbergioids sensu lato</taxon>
        <taxon>Dalbergieae</taxon>
        <taxon>Pterocarpus clade</taxon>
        <taxon>Stylosanthes</taxon>
    </lineage>
</organism>
<dbReference type="Pfam" id="PF23559">
    <property type="entry name" value="WHD_DRP"/>
    <property type="match status" value="1"/>
</dbReference>
<dbReference type="Pfam" id="PF25019">
    <property type="entry name" value="LRR_R13L1-DRL21"/>
    <property type="match status" value="1"/>
</dbReference>
<keyword evidence="12" id="KW-1185">Reference proteome</keyword>
<dbReference type="InterPro" id="IPR036388">
    <property type="entry name" value="WH-like_DNA-bd_sf"/>
</dbReference>
<keyword evidence="6" id="KW-1133">Transmembrane helix</keyword>
<dbReference type="Gene3D" id="1.20.5.4130">
    <property type="match status" value="1"/>
</dbReference>
<reference evidence="11 12" key="1">
    <citation type="journal article" date="2023" name="Plants (Basel)">
        <title>Bridging the Gap: Combining Genomics and Transcriptomics Approaches to Understand Stylosanthes scabra, an Orphan Legume from the Brazilian Caatinga.</title>
        <authorList>
            <person name="Ferreira-Neto J.R.C."/>
            <person name="da Silva M.D."/>
            <person name="Binneck E."/>
            <person name="de Melo N.F."/>
            <person name="da Silva R.H."/>
            <person name="de Melo A.L.T.M."/>
            <person name="Pandolfi V."/>
            <person name="Bustamante F.O."/>
            <person name="Brasileiro-Vidal A.C."/>
            <person name="Benko-Iseppon A.M."/>
        </authorList>
    </citation>
    <scope>NUCLEOTIDE SEQUENCE [LARGE SCALE GENOMIC DNA]</scope>
    <source>
        <tissue evidence="11">Leaves</tissue>
    </source>
</reference>
<sequence length="1244" mass="140896">MAAKLEGGAYLSSLVDAISKKLSSLLEDDTVLDSTLELLERLDDCLCDVGPVLDDAELKQFRNERVKKWLVDLQDALYMADDLLDELSTKAATTTPRDPGNSYDWSRHVDSIIDDGGVNVIQKIVGKLESVVGRKDRFGLEKSAKVDFSSWRIPSTSLVVSSDIFGRDKDKENIIKFLLDDTCDAESPESVTVIPIVGMGGIGKTTLAQLVYNDAEVVGKFDTRAWVCVAESPNPINVTKTIIGAIDSSPCNIDHFDSLQTNLKKKLSEKIFLVVLDDVWDDRRDVWEEFLKPFQYGNNGSKILLTTRSEKVASVFTANNLHYRLSLLSKEDCWSLFLKHSSISTNSKEYATLEPIGRKIVEKCKGLPLAVKTLGGLLRNNSNEGDWENILKSEIWELSEDKSKIVPALRVSYHYLPSHLKRCFVYCSLYPEDYQFDKNELILLWMAEDLLQPMENNTLENIGCAYFDELVARSFFQPSTNNGKLFIMHDLMHDLAMSFAGKFFFRLKKFGNPQIIDHKTRHLSYAINYKYSIKLFRGAYNNGAVDMRTFLDLTDSLHGHSIDIESDSLLLQQQLGCLRVFSSSLFKKLPDSIDKLIHLRYLNLSKSPIVTLPESICKLYNLQTLKLTNCLRLKMLPDHLQDLVNLRHLDIRGVYRLREMPKGMSNLSHLNFLSDYIVGEQEDNGVRELGTLDDLHGSFCISKLENIKNSGEALQAIMGNKKHINALRLKWLRDGDGDVVDVQTERDILVKLQPHQNLKKLSIKGYWGETFPDWLGLSYYSKITKLSLNGCMNCRELPSLGQLPSLQYLEISKLDNLEEIGLEFFNKNSGSFQQETPFKSLETLIIKGMSVWREWHFPDEFAGFPQLKILSIISCPVLRGDLPGHLLALEELTIDGCEQLACSLPKAPKLHQLYVKGNMSSGTEPHSVVILGTQLAMSALECVSHIRLPRVQYVNISECKSAISISGDYLPASLQYLEIFGCPELTISEQLQHKWLTEIKVEGCGSLTFPLGDLPNLKKLELSYCYSMEYVEVSHALPRLRYLNISCCHCLVSLPALGRAAPRLEDLRVHLCPKIDCFSEEWLPPSLKILYITECDKLASWMASRGLQSQGLTDLLLTRCKDVKSFPGEGCLPASLEFLQLWELHNLETLDCKGLHHLTSLKNLKINYCDKLENIIQEHLLPSIENIYIGKCPLTTKLEEMEHPRIQFVTGLLVPCLYLIIVDSVLNVGFEIARKCKPFRRYDK</sequence>
<evidence type="ECO:0000256" key="3">
    <source>
        <dbReference type="ARBA" id="ARBA00022741"/>
    </source>
</evidence>
<dbReference type="EMBL" id="JASCZI010090799">
    <property type="protein sequence ID" value="MED6146642.1"/>
    <property type="molecule type" value="Genomic_DNA"/>
</dbReference>
<evidence type="ECO:0000259" key="7">
    <source>
        <dbReference type="Pfam" id="PF00931"/>
    </source>
</evidence>
<dbReference type="InterPro" id="IPR058922">
    <property type="entry name" value="WHD_DRP"/>
</dbReference>
<feature type="transmembrane region" description="Helical" evidence="6">
    <location>
        <begin position="1208"/>
        <end position="1230"/>
    </location>
</feature>
<keyword evidence="2" id="KW-0677">Repeat</keyword>
<dbReference type="PRINTS" id="PR00364">
    <property type="entry name" value="DISEASERSIST"/>
</dbReference>
<evidence type="ECO:0000256" key="1">
    <source>
        <dbReference type="ARBA" id="ARBA00022614"/>
    </source>
</evidence>
<dbReference type="InterPro" id="IPR032675">
    <property type="entry name" value="LRR_dom_sf"/>
</dbReference>
<feature type="domain" description="NB-ARC" evidence="7">
    <location>
        <begin position="168"/>
        <end position="340"/>
    </location>
</feature>
<keyword evidence="1" id="KW-0433">Leucine-rich repeat</keyword>
<dbReference type="SUPFAM" id="SSF52058">
    <property type="entry name" value="L domain-like"/>
    <property type="match status" value="2"/>
</dbReference>
<evidence type="ECO:0000259" key="8">
    <source>
        <dbReference type="Pfam" id="PF18052"/>
    </source>
</evidence>
<evidence type="ECO:0000256" key="2">
    <source>
        <dbReference type="ARBA" id="ARBA00022737"/>
    </source>
</evidence>
<evidence type="ECO:0000256" key="4">
    <source>
        <dbReference type="ARBA" id="ARBA00022821"/>
    </source>
</evidence>
<feature type="domain" description="Disease resistance N-terminal" evidence="8">
    <location>
        <begin position="15"/>
        <end position="94"/>
    </location>
</feature>
<dbReference type="InterPro" id="IPR041118">
    <property type="entry name" value="Rx_N"/>
</dbReference>
<evidence type="ECO:0000256" key="6">
    <source>
        <dbReference type="SAM" id="Phobius"/>
    </source>
</evidence>
<gene>
    <name evidence="11" type="ORF">PIB30_036432</name>
</gene>
<keyword evidence="6" id="KW-0812">Transmembrane</keyword>
<evidence type="ECO:0008006" key="13">
    <source>
        <dbReference type="Google" id="ProtNLM"/>
    </source>
</evidence>
<feature type="domain" description="R13L1/DRL21-like LRR repeat region" evidence="10">
    <location>
        <begin position="687"/>
        <end position="813"/>
    </location>
</feature>